<accession>A0A1I5ZFD6</accession>
<evidence type="ECO:0000313" key="2">
    <source>
        <dbReference type="EMBL" id="SFQ55155.1"/>
    </source>
</evidence>
<proteinExistence type="predicted"/>
<gene>
    <name evidence="2" type="ORF">SAMN05444277_12212</name>
</gene>
<dbReference type="STRING" id="1465490.SAMN05444277_12212"/>
<name>A0A1I5ZFD6_9BACT</name>
<keyword evidence="3" id="KW-1185">Reference proteome</keyword>
<dbReference type="InterPro" id="IPR024078">
    <property type="entry name" value="LmbE-like_dom_sf"/>
</dbReference>
<feature type="signal peptide" evidence="1">
    <location>
        <begin position="1"/>
        <end position="24"/>
    </location>
</feature>
<evidence type="ECO:0000313" key="3">
    <source>
        <dbReference type="Proteomes" id="UP000199031"/>
    </source>
</evidence>
<evidence type="ECO:0000256" key="1">
    <source>
        <dbReference type="SAM" id="SignalP"/>
    </source>
</evidence>
<dbReference type="SUPFAM" id="SSF102588">
    <property type="entry name" value="LmbE-like"/>
    <property type="match status" value="1"/>
</dbReference>
<dbReference type="RefSeq" id="WP_090663256.1">
    <property type="nucleotide sequence ID" value="NZ_FOXQ01000022.1"/>
</dbReference>
<feature type="chain" id="PRO_5011722679" evidence="1">
    <location>
        <begin position="25"/>
        <end position="839"/>
    </location>
</feature>
<dbReference type="EMBL" id="FOXQ01000022">
    <property type="protein sequence ID" value="SFQ55155.1"/>
    <property type="molecule type" value="Genomic_DNA"/>
</dbReference>
<dbReference type="InterPro" id="IPR003737">
    <property type="entry name" value="GlcNAc_PI_deacetylase-related"/>
</dbReference>
<organism evidence="2 3">
    <name type="scientific">Parafilimonas terrae</name>
    <dbReference type="NCBI Taxonomy" id="1465490"/>
    <lineage>
        <taxon>Bacteria</taxon>
        <taxon>Pseudomonadati</taxon>
        <taxon>Bacteroidota</taxon>
        <taxon>Chitinophagia</taxon>
        <taxon>Chitinophagales</taxon>
        <taxon>Chitinophagaceae</taxon>
        <taxon>Parafilimonas</taxon>
    </lineage>
</organism>
<reference evidence="2 3" key="1">
    <citation type="submission" date="2016-10" db="EMBL/GenBank/DDBJ databases">
        <authorList>
            <person name="de Groot N.N."/>
        </authorList>
    </citation>
    <scope>NUCLEOTIDE SEQUENCE [LARGE SCALE GENOMIC DNA]</scope>
    <source>
        <strain evidence="2 3">DSM 28286</strain>
    </source>
</reference>
<dbReference type="InterPro" id="IPR029062">
    <property type="entry name" value="Class_I_gatase-like"/>
</dbReference>
<sequence>MMILRKLPLLVLFAFLFVPAFSIAQTPPIHNSADIYQQLKKLNVLGSVLYIAAHPDDENTRLLTYFANGELLRTGYMSLTRGDGGQNLIGDEQGTELGLIRTQELLSARRIDGAEQFFSRAYDFGFSKSSDEALKFWNHDKILSDVVWVIRNFQPDVIITRFPGDARAGHGHHAASSILAKEAFAAAADSTMFPEQFKYGVKPWDAKRILWNTFNFGNVNTTSNDQFKMEVGAYNTLLGKSYGEIASLSRSQHRSQGFGSAAQRGEAYEYFELLAGSQIKNNLFDGVDTTWQRINATNIEQQVAAIIKNFQFEHPENSVNALLGLYKSIGQLPDGYWKHKKLEEVKQLLVECSGIYAEAATNNEFGVQQQKFNVRFVVNKRLNTNVTLKNIKLLAFDSVLNTNLATNTNLSFSRSFMVEDNMPVSQPYWLEYGIDSIGSFTVKNQSLIGKAQNDAAYPASFTFSINGTDITIDKPVQYRFVNPARGELYEPFIVINPLSIAVRPSVVLTNIKQNNVAVKNDNVYAQVKSYVEAPNSKLKLFFVQDNDSVFIKDTTVDLEYNQTYDFSFSLSKYYNKQKGDPSVAVEVNINNRPESYSGDLHSIQYEHIPYIHYYATDKIHVVNEEVKTVGKRIGYIPGAGDKLPQSLQQMGYEVKMLSANDITASGLKQFDAVITGVRAYNIHEWLNEKYGVLMNYIKNGGNLIVQYNTNNQIGTVKANIGPYNFTISRTRVTEEISPVHILLPNSPALNYPNKITSADFNNWIQERSTYHAEQLDEHYQAPLGMHDVNEPESNGGLIIAKYGKGNFVYAGIVFFRELPAGVDGAYRLMANLIALPKEK</sequence>
<dbReference type="Proteomes" id="UP000199031">
    <property type="component" value="Unassembled WGS sequence"/>
</dbReference>
<dbReference type="Pfam" id="PF02585">
    <property type="entry name" value="PIG-L"/>
    <property type="match status" value="1"/>
</dbReference>
<dbReference type="SUPFAM" id="SSF52317">
    <property type="entry name" value="Class I glutamine amidotransferase-like"/>
    <property type="match status" value="1"/>
</dbReference>
<dbReference type="Gene3D" id="3.40.50.10320">
    <property type="entry name" value="LmbE-like"/>
    <property type="match status" value="1"/>
</dbReference>
<dbReference type="AlphaFoldDB" id="A0A1I5ZFD6"/>
<dbReference type="OrthoDB" id="9759749at2"/>
<protein>
    <submittedName>
        <fullName evidence="2">N-acetylglucosaminyl deacetylase, LmbE family</fullName>
    </submittedName>
</protein>
<keyword evidence="1" id="KW-0732">Signal</keyword>